<dbReference type="Proteomes" id="UP000576480">
    <property type="component" value="Unassembled WGS sequence"/>
</dbReference>
<organism evidence="2 3">
    <name type="scientific">Candidatus Hakubella thermalkaliphila</name>
    <dbReference type="NCBI Taxonomy" id="2754717"/>
    <lineage>
        <taxon>Bacteria</taxon>
        <taxon>Bacillati</taxon>
        <taxon>Actinomycetota</taxon>
        <taxon>Actinomycetota incertae sedis</taxon>
        <taxon>Candidatus Hakubellales</taxon>
        <taxon>Candidatus Hakubellaceae</taxon>
        <taxon>Candidatus Hakubella</taxon>
    </lineage>
</organism>
<comment type="caution">
    <text evidence="2">The sequence shown here is derived from an EMBL/GenBank/DDBJ whole genome shotgun (WGS) entry which is preliminary data.</text>
</comment>
<accession>A0A6V8PU87</accession>
<protein>
    <submittedName>
        <fullName evidence="2">ATP-dependent Lon protease</fullName>
    </submittedName>
</protein>
<feature type="non-terminal residue" evidence="2">
    <location>
        <position position="228"/>
    </location>
</feature>
<keyword evidence="2" id="KW-0378">Hydrolase</keyword>
<evidence type="ECO:0000313" key="3">
    <source>
        <dbReference type="Proteomes" id="UP000576480"/>
    </source>
</evidence>
<proteinExistence type="predicted"/>
<dbReference type="Pfam" id="PF20442">
    <property type="entry name" value="BrxL_N"/>
    <property type="match status" value="1"/>
</dbReference>
<dbReference type="Pfam" id="PF13337">
    <property type="entry name" value="BrxL_ATPase"/>
    <property type="match status" value="1"/>
</dbReference>
<feature type="domain" description="BREX system Lon protease-like BrxL N-terminal" evidence="1">
    <location>
        <begin position="11"/>
        <end position="98"/>
    </location>
</feature>
<dbReference type="EMBL" id="BLSB01000434">
    <property type="protein sequence ID" value="GFP36142.1"/>
    <property type="molecule type" value="Genomic_DNA"/>
</dbReference>
<dbReference type="InterPro" id="IPR046838">
    <property type="entry name" value="BrxL_N"/>
</dbReference>
<gene>
    <name evidence="2" type="ORF">HKBW3S43_01929</name>
</gene>
<name>A0A6V8PU87_9ACTN</name>
<dbReference type="InterPro" id="IPR014061">
    <property type="entry name" value="BrxL-like"/>
</dbReference>
<keyword evidence="2" id="KW-0645">Protease</keyword>
<evidence type="ECO:0000259" key="1">
    <source>
        <dbReference type="Pfam" id="PF20442"/>
    </source>
</evidence>
<reference evidence="2 3" key="1">
    <citation type="journal article" date="2020" name="Front. Microbiol.">
        <title>Single-cell genomics of novel Actinobacteria with the Wood-Ljungdahl pathway discovered in a serpentinizing system.</title>
        <authorList>
            <person name="Merino N."/>
            <person name="Kawai M."/>
            <person name="Boyd E.S."/>
            <person name="Colman D.R."/>
            <person name="McGlynn S.E."/>
            <person name="Nealson K.H."/>
            <person name="Kurokawa K."/>
            <person name="Hongoh Y."/>
        </authorList>
    </citation>
    <scope>NUCLEOTIDE SEQUENCE [LARGE SCALE GENOMIC DNA]</scope>
    <source>
        <strain evidence="2 3">S43</strain>
    </source>
</reference>
<dbReference type="RefSeq" id="WP_219854795.1">
    <property type="nucleotide sequence ID" value="NZ_BLSB01000434.1"/>
</dbReference>
<sequence>RYVNPDYPVIGQQKIDRILNEHYVESGAKELIKSKIKEKGEYTLLGQLQVRLDESRDHYWAEVPVLGSNFVRIGKKVLNEYGEVLLAGGAWGTMVVEYDPQYELKGRLYPFYVREFTPFQITRIALDDYVEKRQNFTTEEWIDLLIQSIGFNPAKVTEREKWLMLLRLVPFVEANYNLIELGPRETGKTYTYRNTSNRSFVISGGRTTPAVLFYHRGTRKIGILGQRD</sequence>
<dbReference type="AlphaFoldDB" id="A0A6V8PU87"/>
<dbReference type="GO" id="GO:0008233">
    <property type="term" value="F:peptidase activity"/>
    <property type="evidence" value="ECO:0007669"/>
    <property type="project" value="UniProtKB-KW"/>
</dbReference>
<evidence type="ECO:0000313" key="2">
    <source>
        <dbReference type="EMBL" id="GFP36142.1"/>
    </source>
</evidence>
<dbReference type="GO" id="GO:0006508">
    <property type="term" value="P:proteolysis"/>
    <property type="evidence" value="ECO:0007669"/>
    <property type="project" value="UniProtKB-KW"/>
</dbReference>
<feature type="non-terminal residue" evidence="2">
    <location>
        <position position="1"/>
    </location>
</feature>